<name>A0A4Q0I4H5_9FIRM</name>
<dbReference type="AlphaFoldDB" id="A0A4Q0I4H5"/>
<evidence type="ECO:0000256" key="1">
    <source>
        <dbReference type="HAMAP-Rule" id="MF_01448"/>
    </source>
</evidence>
<dbReference type="InterPro" id="IPR009711">
    <property type="entry name" value="UPF0473"/>
</dbReference>
<sequence>MTEERDDLVVLVDENGEENEFEHLDTIDYNGNEYVVLLPIEQSEEEKDMEEVVILRIDQSADGEDSFVTVEDDEELDAVFEEFKMRMEEEFEFDEE</sequence>
<evidence type="ECO:0000313" key="3">
    <source>
        <dbReference type="Proteomes" id="UP000289166"/>
    </source>
</evidence>
<dbReference type="RefSeq" id="WP_069194314.1">
    <property type="nucleotide sequence ID" value="NZ_RLII01000008.1"/>
</dbReference>
<comment type="caution">
    <text evidence="2">The sequence shown here is derived from an EMBL/GenBank/DDBJ whole genome shotgun (WGS) entry which is preliminary data.</text>
</comment>
<dbReference type="EMBL" id="RLII01000008">
    <property type="protein sequence ID" value="RXE59200.1"/>
    <property type="molecule type" value="Genomic_DNA"/>
</dbReference>
<keyword evidence="3" id="KW-1185">Reference proteome</keyword>
<comment type="similarity">
    <text evidence="1">Belongs to the UPF0473 family.</text>
</comment>
<dbReference type="HAMAP" id="MF_01448">
    <property type="entry name" value="UPF0473"/>
    <property type="match status" value="1"/>
</dbReference>
<protein>
    <recommendedName>
        <fullName evidence="1">UPF0473 protein EFD62_08625</fullName>
    </recommendedName>
</protein>
<dbReference type="OrthoDB" id="9811971at2"/>
<gene>
    <name evidence="2" type="ORF">EFD62_08625</name>
</gene>
<dbReference type="Proteomes" id="UP000289166">
    <property type="component" value="Unassembled WGS sequence"/>
</dbReference>
<evidence type="ECO:0000313" key="2">
    <source>
        <dbReference type="EMBL" id="RXE59200.1"/>
    </source>
</evidence>
<proteinExistence type="inferred from homology"/>
<dbReference type="Pfam" id="PF06949">
    <property type="entry name" value="DUF1292"/>
    <property type="match status" value="1"/>
</dbReference>
<reference evidence="3" key="1">
    <citation type="submission" date="2018-11" db="EMBL/GenBank/DDBJ databases">
        <title>Genome sequencing of a novel mesophilic and cellulolytic organism within the genus Hungateiclostridium.</title>
        <authorList>
            <person name="Rettenmaier R."/>
            <person name="Liebl W."/>
            <person name="Zverlov V."/>
        </authorList>
    </citation>
    <scope>NUCLEOTIDE SEQUENCE [LARGE SCALE GENOMIC DNA]</scope>
    <source>
        <strain evidence="3">N2K1</strain>
    </source>
</reference>
<accession>A0A4Q0I4H5</accession>
<organism evidence="2 3">
    <name type="scientific">Acetivibrio mesophilus</name>
    <dbReference type="NCBI Taxonomy" id="2487273"/>
    <lineage>
        <taxon>Bacteria</taxon>
        <taxon>Bacillati</taxon>
        <taxon>Bacillota</taxon>
        <taxon>Clostridia</taxon>
        <taxon>Eubacteriales</taxon>
        <taxon>Oscillospiraceae</taxon>
        <taxon>Acetivibrio</taxon>
    </lineage>
</organism>